<comment type="subcellular location">
    <subcellularLocation>
        <location evidence="1">Nucleus</location>
    </subcellularLocation>
</comment>
<feature type="region of interest" description="Disordered" evidence="3">
    <location>
        <begin position="127"/>
        <end position="149"/>
    </location>
</feature>
<reference evidence="4" key="1">
    <citation type="submission" date="2022-07" db="EMBL/GenBank/DDBJ databases">
        <title>Fungi with potential for degradation of polypropylene.</title>
        <authorList>
            <person name="Gostincar C."/>
        </authorList>
    </citation>
    <scope>NUCLEOTIDE SEQUENCE</scope>
    <source>
        <strain evidence="4">EXF-13308</strain>
    </source>
</reference>
<name>A0AA38VRL8_9PEZI</name>
<dbReference type="InterPro" id="IPR046347">
    <property type="entry name" value="bZIP_sf"/>
</dbReference>
<sequence>MSDRIFRIFNPRATENPVEKRRAQLRRAQQTYRERKDRYARSLERELMQVRASEAKLAVECEHLNAVIGMLTGLLSRHGIEIPEETWPRDSRDQKEPVTKLQTLPMTPFSPPNDPQLQLPIVPDKVPARKGTYKDTTPSGDQTRSKDISDGRLITHQPEDVSGPHQQHRGCHSQHVGPGLSPVSAPTCLPDGTNRICELDLDTVGMEFVLTLERPCLGHLNGDPAKPHEPCGHAMTASAQLLCVTSPSWLDSPTPPPPPSYQDAPATVLNRLLELSSDLSFSGEMTPIQMWNCLRLQPCFGGFGVQNMWRLVKRLREGVKCHGFGAVVEKTTFENLMFEILLLGREI</sequence>
<dbReference type="GO" id="GO:0090575">
    <property type="term" value="C:RNA polymerase II transcription regulator complex"/>
    <property type="evidence" value="ECO:0007669"/>
    <property type="project" value="TreeGrafter"/>
</dbReference>
<organism evidence="4 5">
    <name type="scientific">Pleurostoma richardsiae</name>
    <dbReference type="NCBI Taxonomy" id="41990"/>
    <lineage>
        <taxon>Eukaryota</taxon>
        <taxon>Fungi</taxon>
        <taxon>Dikarya</taxon>
        <taxon>Ascomycota</taxon>
        <taxon>Pezizomycotina</taxon>
        <taxon>Sordariomycetes</taxon>
        <taxon>Sordariomycetidae</taxon>
        <taxon>Calosphaeriales</taxon>
        <taxon>Pleurostomataceae</taxon>
        <taxon>Pleurostoma</taxon>
    </lineage>
</organism>
<keyword evidence="5" id="KW-1185">Reference proteome</keyword>
<evidence type="ECO:0008006" key="6">
    <source>
        <dbReference type="Google" id="ProtNLM"/>
    </source>
</evidence>
<keyword evidence="2" id="KW-0539">Nucleus</keyword>
<gene>
    <name evidence="4" type="ORF">NKR23_g4924</name>
</gene>
<dbReference type="PANTHER" id="PTHR40621">
    <property type="entry name" value="TRANSCRIPTION FACTOR KAPC-RELATED"/>
    <property type="match status" value="1"/>
</dbReference>
<dbReference type="AlphaFoldDB" id="A0AA38VRL8"/>
<accession>A0AA38VRL8</accession>
<evidence type="ECO:0000313" key="5">
    <source>
        <dbReference type="Proteomes" id="UP001174694"/>
    </source>
</evidence>
<protein>
    <recommendedName>
        <fullName evidence="6">BZIP domain-containing protein</fullName>
    </recommendedName>
</protein>
<dbReference type="CDD" id="cd14688">
    <property type="entry name" value="bZIP_YAP"/>
    <property type="match status" value="1"/>
</dbReference>
<comment type="caution">
    <text evidence="4">The sequence shown here is derived from an EMBL/GenBank/DDBJ whole genome shotgun (WGS) entry which is preliminary data.</text>
</comment>
<evidence type="ECO:0000256" key="3">
    <source>
        <dbReference type="SAM" id="MobiDB-lite"/>
    </source>
</evidence>
<evidence type="ECO:0000313" key="4">
    <source>
        <dbReference type="EMBL" id="KAJ9148576.1"/>
    </source>
</evidence>
<dbReference type="GO" id="GO:0000976">
    <property type="term" value="F:transcription cis-regulatory region binding"/>
    <property type="evidence" value="ECO:0007669"/>
    <property type="project" value="InterPro"/>
</dbReference>
<dbReference type="EMBL" id="JANBVO010000012">
    <property type="protein sequence ID" value="KAJ9148576.1"/>
    <property type="molecule type" value="Genomic_DNA"/>
</dbReference>
<dbReference type="InterPro" id="IPR050936">
    <property type="entry name" value="AP-1-like"/>
</dbReference>
<dbReference type="SUPFAM" id="SSF57959">
    <property type="entry name" value="Leucine zipper domain"/>
    <property type="match status" value="1"/>
</dbReference>
<dbReference type="PANTHER" id="PTHR40621:SF6">
    <property type="entry name" value="AP-1-LIKE TRANSCRIPTION FACTOR YAP1-RELATED"/>
    <property type="match status" value="1"/>
</dbReference>
<proteinExistence type="predicted"/>
<evidence type="ECO:0000256" key="2">
    <source>
        <dbReference type="ARBA" id="ARBA00023242"/>
    </source>
</evidence>
<dbReference type="GO" id="GO:0001228">
    <property type="term" value="F:DNA-binding transcription activator activity, RNA polymerase II-specific"/>
    <property type="evidence" value="ECO:0007669"/>
    <property type="project" value="TreeGrafter"/>
</dbReference>
<evidence type="ECO:0000256" key="1">
    <source>
        <dbReference type="ARBA" id="ARBA00004123"/>
    </source>
</evidence>
<dbReference type="Proteomes" id="UP001174694">
    <property type="component" value="Unassembled WGS sequence"/>
</dbReference>
<dbReference type="Gene3D" id="1.20.5.170">
    <property type="match status" value="1"/>
</dbReference>